<evidence type="ECO:0000259" key="1">
    <source>
        <dbReference type="PROSITE" id="PS50126"/>
    </source>
</evidence>
<dbReference type="PANTHER" id="PTHR10724">
    <property type="entry name" value="30S RIBOSOMAL PROTEIN S1"/>
    <property type="match status" value="1"/>
</dbReference>
<comment type="caution">
    <text evidence="2">The sequence shown here is derived from an EMBL/GenBank/DDBJ whole genome shotgun (WGS) entry which is preliminary data.</text>
</comment>
<feature type="non-terminal residue" evidence="2">
    <location>
        <position position="1"/>
    </location>
</feature>
<dbReference type="InterPro" id="IPR050437">
    <property type="entry name" value="Ribos_protein_bS1-like"/>
</dbReference>
<reference evidence="2" key="1">
    <citation type="submission" date="2023-10" db="EMBL/GenBank/DDBJ databases">
        <authorList>
            <person name="Chen Y."/>
            <person name="Shah S."/>
            <person name="Dougan E. K."/>
            <person name="Thang M."/>
            <person name="Chan C."/>
        </authorList>
    </citation>
    <scope>NUCLEOTIDE SEQUENCE [LARGE SCALE GENOMIC DNA]</scope>
</reference>
<feature type="domain" description="S1 motif" evidence="1">
    <location>
        <begin position="100"/>
        <end position="182"/>
    </location>
</feature>
<dbReference type="SMART" id="SM00316">
    <property type="entry name" value="S1"/>
    <property type="match status" value="2"/>
</dbReference>
<evidence type="ECO:0000313" key="2">
    <source>
        <dbReference type="EMBL" id="CAK0792587.1"/>
    </source>
</evidence>
<dbReference type="InterPro" id="IPR003029">
    <property type="entry name" value="S1_domain"/>
</dbReference>
<sequence length="564" mass="57288">VGQKFTGRVQLVTGFGAFVDIGADQEGLVERARITEDDDPAGEIGDLLQVGQQVEVWVSHLRGDQLGLTMVESKIADSHLIGKAVGLETDIRQFYDIPTNQWLEGQVAEIPTFGWFSRAGGVWVDVTLESGATARGELLATRMRDPDGGYVGGVEDVEVGQTVRVRILGVDVARRRMTLTMCSADSEEDVGAQANFELGAFFGVPKDQWLEGEVSGEFSSGHVVDVALASGAFARGLLYDSQVPQCRCPSGEGLLAASAPAGWSMGFVTGAAIVALGLGALSGGFVAAKVRLSVPAGGPPGQFHHVRYNIGGPAIYHERLTLLPGYILTPDGDHYAEGSVASRAIRPVHILSGQGEGLPGVPANHLYQWQLPRAADVWSALRRASAQGFGLLPASPFSIDLSGANVLGLAAGPFALPDPLAPVAAAAVGPAPPALPAPVGGAAPPAAGALPAAAAPAPLLALAAPPAAGAPHGGGGLGALAAALGGGTPAPSAAVAVPPGAGGGAAPPVAASAGGDPRVMALALGGRGFRDISFSDAVKLWTETVRADWPLTGPRTLLWVLGFT</sequence>
<evidence type="ECO:0000313" key="3">
    <source>
        <dbReference type="Proteomes" id="UP001189429"/>
    </source>
</evidence>
<dbReference type="Proteomes" id="UP001189429">
    <property type="component" value="Unassembled WGS sequence"/>
</dbReference>
<name>A0ABN9PJ44_9DINO</name>
<organism evidence="2 3">
    <name type="scientific">Prorocentrum cordatum</name>
    <dbReference type="NCBI Taxonomy" id="2364126"/>
    <lineage>
        <taxon>Eukaryota</taxon>
        <taxon>Sar</taxon>
        <taxon>Alveolata</taxon>
        <taxon>Dinophyceae</taxon>
        <taxon>Prorocentrales</taxon>
        <taxon>Prorocentraceae</taxon>
        <taxon>Prorocentrum</taxon>
    </lineage>
</organism>
<dbReference type="Gene3D" id="2.40.50.140">
    <property type="entry name" value="Nucleic acid-binding proteins"/>
    <property type="match status" value="2"/>
</dbReference>
<accession>A0ABN9PJ44</accession>
<keyword evidence="3" id="KW-1185">Reference proteome</keyword>
<proteinExistence type="predicted"/>
<dbReference type="SUPFAM" id="SSF50249">
    <property type="entry name" value="Nucleic acid-binding proteins"/>
    <property type="match status" value="2"/>
</dbReference>
<dbReference type="InterPro" id="IPR012340">
    <property type="entry name" value="NA-bd_OB-fold"/>
</dbReference>
<gene>
    <name evidence="2" type="ORF">PCOR1329_LOCUS3125</name>
</gene>
<dbReference type="PANTHER" id="PTHR10724:SF10">
    <property type="entry name" value="S1 RNA-BINDING DOMAIN-CONTAINING PROTEIN 1"/>
    <property type="match status" value="1"/>
</dbReference>
<dbReference type="EMBL" id="CAUYUJ010000792">
    <property type="protein sequence ID" value="CAK0792587.1"/>
    <property type="molecule type" value="Genomic_DNA"/>
</dbReference>
<protein>
    <recommendedName>
        <fullName evidence="1">S1 motif domain-containing protein</fullName>
    </recommendedName>
</protein>
<dbReference type="PROSITE" id="PS50126">
    <property type="entry name" value="S1"/>
    <property type="match status" value="2"/>
</dbReference>
<dbReference type="Pfam" id="PF00575">
    <property type="entry name" value="S1"/>
    <property type="match status" value="1"/>
</dbReference>
<feature type="domain" description="S1 motif" evidence="1">
    <location>
        <begin position="2"/>
        <end position="71"/>
    </location>
</feature>